<evidence type="ECO:0000313" key="3">
    <source>
        <dbReference type="Proteomes" id="UP001595989"/>
    </source>
</evidence>
<dbReference type="Gene3D" id="2.40.30.170">
    <property type="match status" value="1"/>
</dbReference>
<evidence type="ECO:0000256" key="1">
    <source>
        <dbReference type="SAM" id="Coils"/>
    </source>
</evidence>
<name>A0ABV9DPY3_9BACI</name>
<organism evidence="2 3">
    <name type="scientific">Virgibacillus kekensis</name>
    <dbReference type="NCBI Taxonomy" id="202261"/>
    <lineage>
        <taxon>Bacteria</taxon>
        <taxon>Bacillati</taxon>
        <taxon>Bacillota</taxon>
        <taxon>Bacilli</taxon>
        <taxon>Bacillales</taxon>
        <taxon>Bacillaceae</taxon>
        <taxon>Virgibacillus</taxon>
    </lineage>
</organism>
<reference evidence="3" key="1">
    <citation type="journal article" date="2019" name="Int. J. Syst. Evol. Microbiol.">
        <title>The Global Catalogue of Microorganisms (GCM) 10K type strain sequencing project: providing services to taxonomists for standard genome sequencing and annotation.</title>
        <authorList>
            <consortium name="The Broad Institute Genomics Platform"/>
            <consortium name="The Broad Institute Genome Sequencing Center for Infectious Disease"/>
            <person name="Wu L."/>
            <person name="Ma J."/>
        </authorList>
    </citation>
    <scope>NUCLEOTIDE SEQUENCE [LARGE SCALE GENOMIC DNA]</scope>
    <source>
        <strain evidence="3">CGMCC 4.7426</strain>
    </source>
</reference>
<dbReference type="PANTHER" id="PTHR30469">
    <property type="entry name" value="MULTIDRUG RESISTANCE PROTEIN MDTA"/>
    <property type="match status" value="1"/>
</dbReference>
<dbReference type="EMBL" id="JBHSFU010000010">
    <property type="protein sequence ID" value="MFC4559633.1"/>
    <property type="molecule type" value="Genomic_DNA"/>
</dbReference>
<keyword evidence="1" id="KW-0175">Coiled coil</keyword>
<sequence>MKRRNIIITLAILFAAVNSLLVYLDKEDRVPRLSYVEEWSQTFEEDLYVELETPGVLTALTQKNVYFDEDRGSFGEFLVNSNDKVDVGDGLFTYKAHDYYETKSYLENEVSKLNSQVAAIEQAITDISLYSIPEAEVTTELESEDSTLVIANESAEADYRKEQYLAEKNKELALKEAELQSLQTQLSELETSGDIITVESPYEGIVTEVSESLNDPLLTIRDTELKAEGELTESERMKVQQEMPVEVIVREDGSVLDGTVQEVSQSPEDVTVEGTSTYPLQVGLAEGSDIEGLLPGYHTTMAITLKKAVGATAVMDDEVYNKRIWEMTPEGKLDKQKIETGIHVNGMYEITKGAESGQWIAAEENSQFRDGAPFITPVQLDNIQWKHLGNYDNVSWKKYFVTGLLSR</sequence>
<dbReference type="Proteomes" id="UP001595989">
    <property type="component" value="Unassembled WGS sequence"/>
</dbReference>
<accession>A0ABV9DPY3</accession>
<gene>
    <name evidence="2" type="ORF">ACFO3D_15700</name>
</gene>
<keyword evidence="3" id="KW-1185">Reference proteome</keyword>
<proteinExistence type="predicted"/>
<protein>
    <submittedName>
        <fullName evidence="2">Efflux RND transporter periplasmic adaptor subunit</fullName>
    </submittedName>
</protein>
<evidence type="ECO:0000313" key="2">
    <source>
        <dbReference type="EMBL" id="MFC4559633.1"/>
    </source>
</evidence>
<dbReference type="RefSeq" id="WP_390298190.1">
    <property type="nucleotide sequence ID" value="NZ_JBHSFU010000010.1"/>
</dbReference>
<comment type="caution">
    <text evidence="2">The sequence shown here is derived from an EMBL/GenBank/DDBJ whole genome shotgun (WGS) entry which is preliminary data.</text>
</comment>
<feature type="coiled-coil region" evidence="1">
    <location>
        <begin position="165"/>
        <end position="192"/>
    </location>
</feature>